<dbReference type="PROSITE" id="PS50146">
    <property type="entry name" value="DAGK"/>
    <property type="match status" value="1"/>
</dbReference>
<dbReference type="InterPro" id="IPR001206">
    <property type="entry name" value="Diacylglycerol_kinase_cat_dom"/>
</dbReference>
<evidence type="ECO:0000256" key="4">
    <source>
        <dbReference type="ARBA" id="ARBA00022840"/>
    </source>
</evidence>
<dbReference type="RefSeq" id="WP_369455879.1">
    <property type="nucleotide sequence ID" value="NZ_JBGCUO010000001.1"/>
</dbReference>
<dbReference type="GO" id="GO:0016301">
    <property type="term" value="F:kinase activity"/>
    <property type="evidence" value="ECO:0007669"/>
    <property type="project" value="UniProtKB-KW"/>
</dbReference>
<protein>
    <submittedName>
        <fullName evidence="6">Diacylglycerol kinase family protein</fullName>
        <ecNumber evidence="6">2.7.1.-</ecNumber>
    </submittedName>
</protein>
<evidence type="ECO:0000256" key="3">
    <source>
        <dbReference type="ARBA" id="ARBA00022777"/>
    </source>
</evidence>
<dbReference type="SUPFAM" id="SSF111331">
    <property type="entry name" value="NAD kinase/diacylglycerol kinase-like"/>
    <property type="match status" value="1"/>
</dbReference>
<dbReference type="Pfam" id="PF19279">
    <property type="entry name" value="YegS_C"/>
    <property type="match status" value="1"/>
</dbReference>
<reference evidence="6 7" key="1">
    <citation type="submission" date="2024-07" db="EMBL/GenBank/DDBJ databases">
        <authorList>
            <person name="Ren Q."/>
        </authorList>
    </citation>
    <scope>NUCLEOTIDE SEQUENCE [LARGE SCALE GENOMIC DNA]</scope>
    <source>
        <strain evidence="6 7">REN37</strain>
    </source>
</reference>
<evidence type="ECO:0000256" key="2">
    <source>
        <dbReference type="ARBA" id="ARBA00022741"/>
    </source>
</evidence>
<dbReference type="InterPro" id="IPR017438">
    <property type="entry name" value="ATP-NAD_kinase_N"/>
</dbReference>
<evidence type="ECO:0000256" key="1">
    <source>
        <dbReference type="ARBA" id="ARBA00022679"/>
    </source>
</evidence>
<evidence type="ECO:0000313" key="6">
    <source>
        <dbReference type="EMBL" id="MEY1662649.1"/>
    </source>
</evidence>
<accession>A0ABV4AIJ6</accession>
<proteinExistence type="predicted"/>
<keyword evidence="7" id="KW-1185">Reference proteome</keyword>
<feature type="domain" description="DAGKc" evidence="5">
    <location>
        <begin position="1"/>
        <end position="125"/>
    </location>
</feature>
<evidence type="ECO:0000313" key="7">
    <source>
        <dbReference type="Proteomes" id="UP001562065"/>
    </source>
</evidence>
<dbReference type="Gene3D" id="2.60.200.40">
    <property type="match status" value="1"/>
</dbReference>
<organism evidence="6 7">
    <name type="scientific">Isoalcanivorax beigongshangi</name>
    <dbReference type="NCBI Taxonomy" id="3238810"/>
    <lineage>
        <taxon>Bacteria</taxon>
        <taxon>Pseudomonadati</taxon>
        <taxon>Pseudomonadota</taxon>
        <taxon>Gammaproteobacteria</taxon>
        <taxon>Oceanospirillales</taxon>
        <taxon>Alcanivoracaceae</taxon>
        <taxon>Isoalcanivorax</taxon>
    </lineage>
</organism>
<dbReference type="InterPro" id="IPR050187">
    <property type="entry name" value="Lipid_Phosphate_FormReg"/>
</dbReference>
<dbReference type="InterPro" id="IPR016064">
    <property type="entry name" value="NAD/diacylglycerol_kinase_sf"/>
</dbReference>
<keyword evidence="4" id="KW-0067">ATP-binding</keyword>
<evidence type="ECO:0000259" key="5">
    <source>
        <dbReference type="PROSITE" id="PS50146"/>
    </source>
</evidence>
<dbReference type="EC" id="2.7.1.-" evidence="6"/>
<dbReference type="EMBL" id="JBGCUO010000001">
    <property type="protein sequence ID" value="MEY1662649.1"/>
    <property type="molecule type" value="Genomic_DNA"/>
</dbReference>
<keyword evidence="2" id="KW-0547">Nucleotide-binding</keyword>
<gene>
    <name evidence="6" type="ORF">AB5I84_10865</name>
</gene>
<comment type="caution">
    <text evidence="6">The sequence shown here is derived from an EMBL/GenBank/DDBJ whole genome shotgun (WGS) entry which is preliminary data.</text>
</comment>
<dbReference type="Proteomes" id="UP001562065">
    <property type="component" value="Unassembled WGS sequence"/>
</dbReference>
<keyword evidence="1 6" id="KW-0808">Transferase</keyword>
<dbReference type="PANTHER" id="PTHR12358">
    <property type="entry name" value="SPHINGOSINE KINASE"/>
    <property type="match status" value="1"/>
</dbReference>
<dbReference type="SMART" id="SM00046">
    <property type="entry name" value="DAGKc"/>
    <property type="match status" value="1"/>
</dbReference>
<keyword evidence="3 6" id="KW-0418">Kinase</keyword>
<dbReference type="Gene3D" id="3.40.50.10330">
    <property type="entry name" value="Probable inorganic polyphosphate/atp-NAD kinase, domain 1"/>
    <property type="match status" value="1"/>
</dbReference>
<dbReference type="Pfam" id="PF00781">
    <property type="entry name" value="DAGK_cat"/>
    <property type="match status" value="1"/>
</dbReference>
<dbReference type="InterPro" id="IPR045540">
    <property type="entry name" value="YegS/DAGK_C"/>
</dbReference>
<dbReference type="PANTHER" id="PTHR12358:SF106">
    <property type="entry name" value="LIPID KINASE YEGS"/>
    <property type="match status" value="1"/>
</dbReference>
<sequence>MKVLVIYNPAAGGGRDALLRRFVQALQARGAEVETYHTTGPGDATRALQARTDQGDVVVAVGGDGTTNEVLNGLQPEVPLGLFATGTANVLAKELALPKHPEQAAEVVVNGRNLLVWPGQLNAQRFLMWVGVGYDAWVVRGVNLAVKRVFGKLAYVQAMLQQVARYGQVRYRFVIDGREQLAYSAVIANASHYGGDFILSRQARLTAPTLQVLMFTRPGRWQLIKCLAALPFGLMESVAGVVSVSARDVQVEVLGGITDEPLQADGDPAGQLPARVTVAERPVLVRVGRTPLPRVDGPAN</sequence>
<name>A0ABV4AIJ6_9GAMM</name>